<dbReference type="InterPro" id="IPR004111">
    <property type="entry name" value="Repressor_TetR_C"/>
</dbReference>
<dbReference type="InterPro" id="IPR001647">
    <property type="entry name" value="HTH_TetR"/>
</dbReference>
<dbReference type="Proteomes" id="UP000031030">
    <property type="component" value="Unassembled WGS sequence"/>
</dbReference>
<keyword evidence="3" id="KW-0804">Transcription</keyword>
<evidence type="ECO:0000313" key="6">
    <source>
        <dbReference type="EMBL" id="KHK99992.1"/>
    </source>
</evidence>
<dbReference type="Gene3D" id="1.10.357.10">
    <property type="entry name" value="Tetracycline Repressor, domain 2"/>
    <property type="match status" value="1"/>
</dbReference>
<dbReference type="PANTHER" id="PTHR30055:SF151">
    <property type="entry name" value="TRANSCRIPTIONAL REGULATORY PROTEIN"/>
    <property type="match status" value="1"/>
</dbReference>
<evidence type="ECO:0000256" key="3">
    <source>
        <dbReference type="ARBA" id="ARBA00023163"/>
    </source>
</evidence>
<dbReference type="EMBL" id="JTDK01000001">
    <property type="protein sequence ID" value="KHK99992.1"/>
    <property type="molecule type" value="Genomic_DNA"/>
</dbReference>
<name>A0A0B2ADS1_9MICO</name>
<keyword evidence="2 4" id="KW-0238">DNA-binding</keyword>
<dbReference type="PANTHER" id="PTHR30055">
    <property type="entry name" value="HTH-TYPE TRANSCRIPTIONAL REGULATOR RUTR"/>
    <property type="match status" value="1"/>
</dbReference>
<dbReference type="Pfam" id="PF00440">
    <property type="entry name" value="TetR_N"/>
    <property type="match status" value="1"/>
</dbReference>
<keyword evidence="1" id="KW-0805">Transcription regulation</keyword>
<dbReference type="GO" id="GO:0045892">
    <property type="term" value="P:negative regulation of DNA-templated transcription"/>
    <property type="evidence" value="ECO:0007669"/>
    <property type="project" value="InterPro"/>
</dbReference>
<evidence type="ECO:0000256" key="1">
    <source>
        <dbReference type="ARBA" id="ARBA00023015"/>
    </source>
</evidence>
<dbReference type="InterPro" id="IPR050109">
    <property type="entry name" value="HTH-type_TetR-like_transc_reg"/>
</dbReference>
<dbReference type="PROSITE" id="PS50977">
    <property type="entry name" value="HTH_TETR_2"/>
    <property type="match status" value="1"/>
</dbReference>
<dbReference type="InterPro" id="IPR009057">
    <property type="entry name" value="Homeodomain-like_sf"/>
</dbReference>
<feature type="domain" description="HTH tetR-type" evidence="5">
    <location>
        <begin position="13"/>
        <end position="73"/>
    </location>
</feature>
<sequence>MTDRAGRPGPKPRLSSELIVQAAFRVTERGGVSALTFTALGRELNAHPTAVYRHFRDRDDLMRSLVDALQGEVLAEAPDEHPDDWIEQLRVRAMATHRVFMRHPQIAQEASVRSARLPNEFRIIDETIGVFRRAGLSEQDAARCYRVYSDFVLAYSAQDAALLALNPETLAGDLAAWDHEYRTLGAEYPNAAAVAHALPALDDPANFAFALDLVLEGLRAYHARATAPGR</sequence>
<evidence type="ECO:0000259" key="5">
    <source>
        <dbReference type="PROSITE" id="PS50977"/>
    </source>
</evidence>
<evidence type="ECO:0000256" key="4">
    <source>
        <dbReference type="PROSITE-ProRule" id="PRU00335"/>
    </source>
</evidence>
<dbReference type="GO" id="GO:0000976">
    <property type="term" value="F:transcription cis-regulatory region binding"/>
    <property type="evidence" value="ECO:0007669"/>
    <property type="project" value="TreeGrafter"/>
</dbReference>
<comment type="caution">
    <text evidence="6">The sequence shown here is derived from an EMBL/GenBank/DDBJ whole genome shotgun (WGS) entry which is preliminary data.</text>
</comment>
<dbReference type="GO" id="GO:0003700">
    <property type="term" value="F:DNA-binding transcription factor activity"/>
    <property type="evidence" value="ECO:0007669"/>
    <property type="project" value="TreeGrafter"/>
</dbReference>
<dbReference type="SUPFAM" id="SSF48498">
    <property type="entry name" value="Tetracyclin repressor-like, C-terminal domain"/>
    <property type="match status" value="1"/>
</dbReference>
<protein>
    <recommendedName>
        <fullName evidence="5">HTH tetR-type domain-containing protein</fullName>
    </recommendedName>
</protein>
<accession>A0A0B2ADS1</accession>
<proteinExistence type="predicted"/>
<gene>
    <name evidence="6" type="ORF">LK09_01385</name>
</gene>
<dbReference type="InterPro" id="IPR036271">
    <property type="entry name" value="Tet_transcr_reg_TetR-rel_C_sf"/>
</dbReference>
<dbReference type="Gene3D" id="1.10.10.60">
    <property type="entry name" value="Homeodomain-like"/>
    <property type="match status" value="1"/>
</dbReference>
<feature type="DNA-binding region" description="H-T-H motif" evidence="4">
    <location>
        <begin position="36"/>
        <end position="55"/>
    </location>
</feature>
<dbReference type="STRING" id="1348253.LK09_01385"/>
<dbReference type="RefSeq" id="WP_039394617.1">
    <property type="nucleotide sequence ID" value="NZ_JTDK01000001.1"/>
</dbReference>
<dbReference type="AlphaFoldDB" id="A0A0B2ADS1"/>
<reference evidence="6 7" key="1">
    <citation type="submission" date="2014-11" db="EMBL/GenBank/DDBJ databases">
        <title>Genome sequence of Microbacterium mangrovi MUSC 115(T).</title>
        <authorList>
            <person name="Lee L.-H."/>
        </authorList>
    </citation>
    <scope>NUCLEOTIDE SEQUENCE [LARGE SCALE GENOMIC DNA]</scope>
    <source>
        <strain evidence="6 7">MUSC 115</strain>
    </source>
</reference>
<evidence type="ECO:0000313" key="7">
    <source>
        <dbReference type="Proteomes" id="UP000031030"/>
    </source>
</evidence>
<evidence type="ECO:0000256" key="2">
    <source>
        <dbReference type="ARBA" id="ARBA00023125"/>
    </source>
</evidence>
<dbReference type="Pfam" id="PF02909">
    <property type="entry name" value="TetR_C_1"/>
    <property type="match status" value="1"/>
</dbReference>
<dbReference type="OrthoDB" id="3519192at2"/>
<dbReference type="SUPFAM" id="SSF46689">
    <property type="entry name" value="Homeodomain-like"/>
    <property type="match status" value="1"/>
</dbReference>
<keyword evidence="7" id="KW-1185">Reference proteome</keyword>
<organism evidence="6 7">
    <name type="scientific">Microbacterium mangrovi</name>
    <dbReference type="NCBI Taxonomy" id="1348253"/>
    <lineage>
        <taxon>Bacteria</taxon>
        <taxon>Bacillati</taxon>
        <taxon>Actinomycetota</taxon>
        <taxon>Actinomycetes</taxon>
        <taxon>Micrococcales</taxon>
        <taxon>Microbacteriaceae</taxon>
        <taxon>Microbacterium</taxon>
    </lineage>
</organism>